<dbReference type="Proteomes" id="UP001500466">
    <property type="component" value="Unassembled WGS sequence"/>
</dbReference>
<comment type="caution">
    <text evidence="1">The sequence shown here is derived from an EMBL/GenBank/DDBJ whole genome shotgun (WGS) entry which is preliminary data.</text>
</comment>
<dbReference type="SUPFAM" id="SSF109854">
    <property type="entry name" value="DinB/YfiT-like putative metalloenzymes"/>
    <property type="match status" value="1"/>
</dbReference>
<evidence type="ECO:0000313" key="1">
    <source>
        <dbReference type="EMBL" id="GAA4967131.1"/>
    </source>
</evidence>
<dbReference type="Pfam" id="PF04978">
    <property type="entry name" value="MST"/>
    <property type="match status" value="1"/>
</dbReference>
<dbReference type="Gene3D" id="1.20.120.450">
    <property type="entry name" value="dinb family like domain"/>
    <property type="match status" value="1"/>
</dbReference>
<proteinExistence type="predicted"/>
<keyword evidence="2" id="KW-1185">Reference proteome</keyword>
<name>A0ABP9HC84_9ACTN</name>
<organism evidence="1 2">
    <name type="scientific">Yinghuangia aomiensis</name>
    <dbReference type="NCBI Taxonomy" id="676205"/>
    <lineage>
        <taxon>Bacteria</taxon>
        <taxon>Bacillati</taxon>
        <taxon>Actinomycetota</taxon>
        <taxon>Actinomycetes</taxon>
        <taxon>Kitasatosporales</taxon>
        <taxon>Streptomycetaceae</taxon>
        <taxon>Yinghuangia</taxon>
    </lineage>
</organism>
<dbReference type="InterPro" id="IPR007061">
    <property type="entry name" value="MST-like"/>
</dbReference>
<dbReference type="InterPro" id="IPR034660">
    <property type="entry name" value="DinB/YfiT-like"/>
</dbReference>
<gene>
    <name evidence="1" type="ORF">GCM10023205_34910</name>
</gene>
<reference evidence="2" key="1">
    <citation type="journal article" date="2019" name="Int. J. Syst. Evol. Microbiol.">
        <title>The Global Catalogue of Microorganisms (GCM) 10K type strain sequencing project: providing services to taxonomists for standard genome sequencing and annotation.</title>
        <authorList>
            <consortium name="The Broad Institute Genomics Platform"/>
            <consortium name="The Broad Institute Genome Sequencing Center for Infectious Disease"/>
            <person name="Wu L."/>
            <person name="Ma J."/>
        </authorList>
    </citation>
    <scope>NUCLEOTIDE SEQUENCE [LARGE SCALE GENOMIC DNA]</scope>
    <source>
        <strain evidence="2">JCM 17986</strain>
    </source>
</reference>
<dbReference type="EMBL" id="BAABHS010000011">
    <property type="protein sequence ID" value="GAA4967131.1"/>
    <property type="molecule type" value="Genomic_DNA"/>
</dbReference>
<accession>A0ABP9HC84</accession>
<evidence type="ECO:0000313" key="2">
    <source>
        <dbReference type="Proteomes" id="UP001500466"/>
    </source>
</evidence>
<protein>
    <submittedName>
        <fullName evidence="1">DinB family protein</fullName>
    </submittedName>
</protein>
<sequence>MGSTPVPGWGKLLAMTQRTDTPPTWDERTQLVTFLDYARDTARAKCEGVSAEDARKAPLASSPLMTLCGLISHLRWVEYYWFQVMFLGEELAGPLTEATDDDPDPEMRTAVDIPLPRLLAEYEEQSARYRRLVSDHDLNSTAKRSISDGRNVDLRWVILHLIEETSRHNGHLDVVRELVDGRTGA</sequence>